<dbReference type="SUPFAM" id="SSF48403">
    <property type="entry name" value="Ankyrin repeat"/>
    <property type="match status" value="1"/>
</dbReference>
<gene>
    <name evidence="4" type="ORF">BDV23DRAFT_184434</name>
</gene>
<dbReference type="PROSITE" id="PS50297">
    <property type="entry name" value="ANK_REP_REGION"/>
    <property type="match status" value="2"/>
</dbReference>
<evidence type="ECO:0000259" key="3">
    <source>
        <dbReference type="Pfam" id="PF24883"/>
    </source>
</evidence>
<dbReference type="PANTHER" id="PTHR10039">
    <property type="entry name" value="AMELOGENIN"/>
    <property type="match status" value="1"/>
</dbReference>
<proteinExistence type="predicted"/>
<dbReference type="PROSITE" id="PS50088">
    <property type="entry name" value="ANK_REPEAT"/>
    <property type="match status" value="3"/>
</dbReference>
<dbReference type="SUPFAM" id="SSF52540">
    <property type="entry name" value="P-loop containing nucleoside triphosphate hydrolases"/>
    <property type="match status" value="1"/>
</dbReference>
<keyword evidence="1" id="KW-0677">Repeat</keyword>
<evidence type="ECO:0000256" key="1">
    <source>
        <dbReference type="ARBA" id="ARBA00022737"/>
    </source>
</evidence>
<name>A0A5N7C5X2_PETAA</name>
<feature type="repeat" description="ANK" evidence="2">
    <location>
        <begin position="493"/>
        <end position="526"/>
    </location>
</feature>
<reference evidence="4" key="1">
    <citation type="submission" date="2019-04" db="EMBL/GenBank/DDBJ databases">
        <title>Friends and foes A comparative genomics studyof 23 Aspergillus species from section Flavi.</title>
        <authorList>
            <consortium name="DOE Joint Genome Institute"/>
            <person name="Kjaerbolling I."/>
            <person name="Vesth T."/>
            <person name="Frisvad J.C."/>
            <person name="Nybo J.L."/>
            <person name="Theobald S."/>
            <person name="Kildgaard S."/>
            <person name="Isbrandt T."/>
            <person name="Kuo A."/>
            <person name="Sato A."/>
            <person name="Lyhne E.K."/>
            <person name="Kogle M.E."/>
            <person name="Wiebenga A."/>
            <person name="Kun R.S."/>
            <person name="Lubbers R.J."/>
            <person name="Makela M.R."/>
            <person name="Barry K."/>
            <person name="Chovatia M."/>
            <person name="Clum A."/>
            <person name="Daum C."/>
            <person name="Haridas S."/>
            <person name="He G."/>
            <person name="LaButti K."/>
            <person name="Lipzen A."/>
            <person name="Mondo S."/>
            <person name="Riley R."/>
            <person name="Salamov A."/>
            <person name="Simmons B.A."/>
            <person name="Magnuson J.K."/>
            <person name="Henrissat B."/>
            <person name="Mortensen U.H."/>
            <person name="Larsen T.O."/>
            <person name="Devries R.P."/>
            <person name="Grigoriev I.V."/>
            <person name="Machida M."/>
            <person name="Baker S.E."/>
            <person name="Andersen M.R."/>
        </authorList>
    </citation>
    <scope>NUCLEOTIDE SEQUENCE [LARGE SCALE GENOMIC DNA]</scope>
    <source>
        <strain evidence="4">IBT 14317</strain>
    </source>
</reference>
<sequence length="628" mass="69197">MSPSNRSYILSNLCPGDSTAERQETLSCERVGTIGSQFLEDKRTQEWITGTGLQILWVHGLAATGKTFISSLVVDHIRSTENRSGIAVFYLSNSHRQHNVADFGVAFGSIARQLLAQIPEWSADVFNLVQKYSSFPPLTRGKSGGLWNLVLSGLASAFIIFDGVNASEVALRDMLVELAGSDAAQHADLHILITSRYPPPRSLLRDYALPTIATRPSDDDLTEYILHELAGKSPEEYFLGVEGDVRNTNPDVIAMMDGVFLPLPRRTSCTVDDLASILSIETPSTKPKVLSKLALACFKKEEPGHHILQVLYLVAKLEKLGYNPTPGQVVDFLPSLGIHKENGNRYATTDMKRICPGYISFSTRTQAMRIRSSLLLTYLCEEASKNNTEERMLQASMSYLSQEEFQSGACSSSTSLKQRFQTRPFLPLAARIISVYTSRNPRPQGILDNFLRFMSCQGSIESYLQAADAWPYQDDATYDELEQAEERWAYFPQGYGPLHVAAHIVGGRVFVEALLQRGEDVAARTANDKTALHIAAGIEDEVETARSLLEHGADVDAVDDSGETPLSIAVVEGNLATVRLLLEYGADLGSLDEDILRECVEERPDVAEYLAGLGVSFPSDEESEEEEV</sequence>
<feature type="repeat" description="ANK" evidence="2">
    <location>
        <begin position="561"/>
        <end position="593"/>
    </location>
</feature>
<dbReference type="Pfam" id="PF12796">
    <property type="entry name" value="Ank_2"/>
    <property type="match status" value="1"/>
</dbReference>
<dbReference type="AlphaFoldDB" id="A0A5N7C5X2"/>
<dbReference type="InterPro" id="IPR027417">
    <property type="entry name" value="P-loop_NTPase"/>
</dbReference>
<dbReference type="Gene3D" id="1.25.40.20">
    <property type="entry name" value="Ankyrin repeat-containing domain"/>
    <property type="match status" value="1"/>
</dbReference>
<dbReference type="EMBL" id="ML735265">
    <property type="protein sequence ID" value="KAE8389524.1"/>
    <property type="molecule type" value="Genomic_DNA"/>
</dbReference>
<dbReference type="InterPro" id="IPR056884">
    <property type="entry name" value="NPHP3-like_N"/>
</dbReference>
<dbReference type="InterPro" id="IPR002110">
    <property type="entry name" value="Ankyrin_rpt"/>
</dbReference>
<feature type="domain" description="Nephrocystin 3-like N-terminal" evidence="3">
    <location>
        <begin position="35"/>
        <end position="196"/>
    </location>
</feature>
<dbReference type="OrthoDB" id="4807664at2759"/>
<dbReference type="InterPro" id="IPR036770">
    <property type="entry name" value="Ankyrin_rpt-contain_sf"/>
</dbReference>
<organism evidence="4">
    <name type="scientific">Petromyces alliaceus</name>
    <name type="common">Aspergillus alliaceus</name>
    <dbReference type="NCBI Taxonomy" id="209559"/>
    <lineage>
        <taxon>Eukaryota</taxon>
        <taxon>Fungi</taxon>
        <taxon>Dikarya</taxon>
        <taxon>Ascomycota</taxon>
        <taxon>Pezizomycotina</taxon>
        <taxon>Eurotiomycetes</taxon>
        <taxon>Eurotiomycetidae</taxon>
        <taxon>Eurotiales</taxon>
        <taxon>Aspergillaceae</taxon>
        <taxon>Aspergillus</taxon>
        <taxon>Aspergillus subgen. Circumdati</taxon>
    </lineage>
</organism>
<keyword evidence="2" id="KW-0040">ANK repeat</keyword>
<dbReference type="Pfam" id="PF24883">
    <property type="entry name" value="NPHP3_N"/>
    <property type="match status" value="1"/>
</dbReference>
<accession>A0A5N7C5X2</accession>
<dbReference type="Proteomes" id="UP000326877">
    <property type="component" value="Unassembled WGS sequence"/>
</dbReference>
<dbReference type="Gene3D" id="3.40.50.300">
    <property type="entry name" value="P-loop containing nucleotide triphosphate hydrolases"/>
    <property type="match status" value="1"/>
</dbReference>
<dbReference type="SMART" id="SM00248">
    <property type="entry name" value="ANK"/>
    <property type="match status" value="3"/>
</dbReference>
<evidence type="ECO:0000313" key="4">
    <source>
        <dbReference type="EMBL" id="KAE8389524.1"/>
    </source>
</evidence>
<dbReference type="PANTHER" id="PTHR10039:SF15">
    <property type="entry name" value="NACHT DOMAIN-CONTAINING PROTEIN"/>
    <property type="match status" value="1"/>
</dbReference>
<feature type="repeat" description="ANK" evidence="2">
    <location>
        <begin position="527"/>
        <end position="560"/>
    </location>
</feature>
<protein>
    <recommendedName>
        <fullName evidence="3">Nephrocystin 3-like N-terminal domain-containing protein</fullName>
    </recommendedName>
</protein>
<evidence type="ECO:0000256" key="2">
    <source>
        <dbReference type="PROSITE-ProRule" id="PRU00023"/>
    </source>
</evidence>